<evidence type="ECO:0000256" key="8">
    <source>
        <dbReference type="ARBA" id="ARBA00022692"/>
    </source>
</evidence>
<keyword evidence="9" id="KW-0547">Nucleotide-binding</keyword>
<dbReference type="AlphaFoldDB" id="A0A235BT23"/>
<evidence type="ECO:0000313" key="19">
    <source>
        <dbReference type="Proteomes" id="UP000215215"/>
    </source>
</evidence>
<feature type="domain" description="PAC" evidence="17">
    <location>
        <begin position="789"/>
        <end position="839"/>
    </location>
</feature>
<feature type="domain" description="PAC" evidence="17">
    <location>
        <begin position="661"/>
        <end position="716"/>
    </location>
</feature>
<dbReference type="Pfam" id="PF08447">
    <property type="entry name" value="PAS_3"/>
    <property type="match status" value="1"/>
</dbReference>
<dbReference type="Proteomes" id="UP000215215">
    <property type="component" value="Unassembled WGS sequence"/>
</dbReference>
<feature type="domain" description="PAS" evidence="16">
    <location>
        <begin position="150"/>
        <end position="220"/>
    </location>
</feature>
<dbReference type="GO" id="GO:0005886">
    <property type="term" value="C:plasma membrane"/>
    <property type="evidence" value="ECO:0007669"/>
    <property type="project" value="UniProtKB-SubCell"/>
</dbReference>
<dbReference type="InterPro" id="IPR013767">
    <property type="entry name" value="PAS_fold"/>
</dbReference>
<dbReference type="GO" id="GO:0005524">
    <property type="term" value="F:ATP binding"/>
    <property type="evidence" value="ECO:0007669"/>
    <property type="project" value="UniProtKB-KW"/>
</dbReference>
<dbReference type="PANTHER" id="PTHR42878:SF7">
    <property type="entry name" value="SENSOR HISTIDINE KINASE GLRK"/>
    <property type="match status" value="1"/>
</dbReference>
<dbReference type="PROSITE" id="PS50112">
    <property type="entry name" value="PAS"/>
    <property type="match status" value="4"/>
</dbReference>
<dbReference type="Pfam" id="PF08448">
    <property type="entry name" value="PAS_4"/>
    <property type="match status" value="1"/>
</dbReference>
<comment type="caution">
    <text evidence="18">The sequence shown here is derived from an EMBL/GenBank/DDBJ whole genome shotgun (WGS) entry which is preliminary data.</text>
</comment>
<dbReference type="InterPro" id="IPR003594">
    <property type="entry name" value="HATPase_dom"/>
</dbReference>
<dbReference type="InterPro" id="IPR003018">
    <property type="entry name" value="GAF"/>
</dbReference>
<evidence type="ECO:0000256" key="13">
    <source>
        <dbReference type="ARBA" id="ARBA00023012"/>
    </source>
</evidence>
<dbReference type="Gene3D" id="3.30.450.20">
    <property type="entry name" value="PAS domain"/>
    <property type="match status" value="5"/>
</dbReference>
<dbReference type="SUPFAM" id="SSF55785">
    <property type="entry name" value="PYP-like sensor domain (PAS domain)"/>
    <property type="match status" value="5"/>
</dbReference>
<feature type="domain" description="PAC" evidence="17">
    <location>
        <begin position="99"/>
        <end position="149"/>
    </location>
</feature>
<dbReference type="SUPFAM" id="SSF55781">
    <property type="entry name" value="GAF domain-like"/>
    <property type="match status" value="1"/>
</dbReference>
<dbReference type="InterPro" id="IPR013655">
    <property type="entry name" value="PAS_fold_3"/>
</dbReference>
<dbReference type="PROSITE" id="PS50109">
    <property type="entry name" value="HIS_KIN"/>
    <property type="match status" value="1"/>
</dbReference>
<dbReference type="SMART" id="SM00091">
    <property type="entry name" value="PAS"/>
    <property type="match status" value="5"/>
</dbReference>
<dbReference type="SUPFAM" id="SSF55874">
    <property type="entry name" value="ATPase domain of HSP90 chaperone/DNA topoisomerase II/histidine kinase"/>
    <property type="match status" value="1"/>
</dbReference>
<dbReference type="GO" id="GO:0006355">
    <property type="term" value="P:regulation of DNA-templated transcription"/>
    <property type="evidence" value="ECO:0007669"/>
    <property type="project" value="InterPro"/>
</dbReference>
<feature type="domain" description="PAS" evidence="16">
    <location>
        <begin position="737"/>
        <end position="779"/>
    </location>
</feature>
<dbReference type="CDD" id="cd00075">
    <property type="entry name" value="HATPase"/>
    <property type="match status" value="1"/>
</dbReference>
<dbReference type="CDD" id="cd00130">
    <property type="entry name" value="PAS"/>
    <property type="match status" value="4"/>
</dbReference>
<dbReference type="InterPro" id="IPR035965">
    <property type="entry name" value="PAS-like_dom_sf"/>
</dbReference>
<protein>
    <recommendedName>
        <fullName evidence="4">histidine kinase</fullName>
        <ecNumber evidence="4">2.7.13.3</ecNumber>
    </recommendedName>
</protein>
<dbReference type="PANTHER" id="PTHR42878">
    <property type="entry name" value="TWO-COMPONENT HISTIDINE KINASE"/>
    <property type="match status" value="1"/>
</dbReference>
<dbReference type="SMART" id="SM00065">
    <property type="entry name" value="GAF"/>
    <property type="match status" value="1"/>
</dbReference>
<dbReference type="Pfam" id="PF13426">
    <property type="entry name" value="PAS_9"/>
    <property type="match status" value="1"/>
</dbReference>
<keyword evidence="12" id="KW-1133">Transmembrane helix</keyword>
<dbReference type="PRINTS" id="PR00344">
    <property type="entry name" value="BCTRLSENSOR"/>
</dbReference>
<dbReference type="SUPFAM" id="SSF47384">
    <property type="entry name" value="Homodimeric domain of signal transducing histidine kinase"/>
    <property type="match status" value="1"/>
</dbReference>
<dbReference type="InterPro" id="IPR036890">
    <property type="entry name" value="HATPase_C_sf"/>
</dbReference>
<evidence type="ECO:0000256" key="2">
    <source>
        <dbReference type="ARBA" id="ARBA00004141"/>
    </source>
</evidence>
<dbReference type="FunFam" id="3.30.565.10:FF:000023">
    <property type="entry name" value="PAS domain-containing sensor histidine kinase"/>
    <property type="match status" value="1"/>
</dbReference>
<dbReference type="PROSITE" id="PS50113">
    <property type="entry name" value="PAC"/>
    <property type="match status" value="4"/>
</dbReference>
<feature type="domain" description="PAS" evidence="16">
    <location>
        <begin position="589"/>
        <end position="636"/>
    </location>
</feature>
<dbReference type="InterPro" id="IPR013656">
    <property type="entry name" value="PAS_4"/>
</dbReference>
<sequence length="1076" mass="122714">MRKDNISRGSKAGGLKDYVEALHKLRIEYRGILEACSGSIISLDEWGKVIFWNRAAEDMFGYSRKEMLGKSPEMLIIEKDRERYTRMFKILKRLGAPKIAIEVQCVKKDGKEIPVEFSISPSRTKHTRSFVAVARDLVKRKDIEEKLRESEKRYHTMVEHAYDLIWMLDTQGKFTYINKTAEKVSGYPLDELMGESFAPIVVSKDLPRVREVFERTLKGKSLTSTMRIYNSRGEILTLDINAAPIRKGGEIVGTVIFGRNITRQRELLAKIRKSEKLYKLLLDFNRGILNSSPAGIMKLNGELRIEYESPEMKRIMGVHPEGESREMGMDIRDVPSIKEAGLVPQLNKLVGGEEISGEVPFSPVYGRETYITFRGVPIVEDSKFAGAVLLLNDITELKRREERYTSQLRSLIDIGDKMRLELGFEAILQNICDIVVNTLGWRQVVLSLRDYGKGISRAVAVAGYDEKKSREILARQPIPLISVEKYLRDEFKISRSYYIDHTHWDVLKDYPGGFIVTPVSDLLPGGWHERDALLVPIYGKERILGFISPDNPMDGRRPTENDIRLFEIFADQAGVVIESSRLYAELQASEERYRTLVETTGEGIILVDGDGNIIFANQAIADILGYRKNELVGTNLSNLTNQKEFSRFWKGTVERKKEKSGKYETVLYSSMFKEGIPHRFIVSVVPLFKPNGTYAASMAVLTDITEREKMKKALEESEKKYRAVCENSLMAIYILQDGKLRFVNKRLEHLSGYSREELLGKEFWKLVHPDDREVVKNGLWGEKGESAIPNYEFRGIKKNGELIWFDAIASTVEYQGREAVLGNLIDITYRKEAALELERYMVKLEELNESKSRFISTLSHDIRTPLSTISGYVSLLLSKRWGDLTPEQENRMHRILESIRYLDDLVDGILDLSRIESGKTPITPQNFNPVEVIERSIEDFATASKEREQSIEFTGDRSIDNAYADPKAMRQILNNLIGNAVKYTPRKGKIEVSLVENDKFIQVNVKDNGQGISKEEHDKIFQEFYRIADQSGEVKKSKGLGLSIVKRLVETMGGTVWVDSEGLDKGSTFSFTLKKT</sequence>
<dbReference type="SMART" id="SM00086">
    <property type="entry name" value="PAC"/>
    <property type="match status" value="5"/>
</dbReference>
<dbReference type="GO" id="GO:0000155">
    <property type="term" value="F:phosphorelay sensor kinase activity"/>
    <property type="evidence" value="ECO:0007669"/>
    <property type="project" value="InterPro"/>
</dbReference>
<feature type="domain" description="PAS" evidence="16">
    <location>
        <begin position="25"/>
        <end position="71"/>
    </location>
</feature>
<feature type="domain" description="PAC" evidence="17">
    <location>
        <begin position="222"/>
        <end position="273"/>
    </location>
</feature>
<accession>A0A235BT23</accession>
<dbReference type="GO" id="GO:0000156">
    <property type="term" value="F:phosphorelay response regulator activity"/>
    <property type="evidence" value="ECO:0007669"/>
    <property type="project" value="TreeGrafter"/>
</dbReference>
<keyword evidence="14" id="KW-0472">Membrane</keyword>
<dbReference type="SMART" id="SM00388">
    <property type="entry name" value="HisKA"/>
    <property type="match status" value="1"/>
</dbReference>
<gene>
    <name evidence="18" type="ORF">CH333_05900</name>
</gene>
<evidence type="ECO:0000313" key="18">
    <source>
        <dbReference type="EMBL" id="OYD15384.1"/>
    </source>
</evidence>
<dbReference type="NCBIfam" id="TIGR00229">
    <property type="entry name" value="sensory_box"/>
    <property type="match status" value="4"/>
</dbReference>
<evidence type="ECO:0000256" key="6">
    <source>
        <dbReference type="ARBA" id="ARBA00022553"/>
    </source>
</evidence>
<dbReference type="GO" id="GO:0030295">
    <property type="term" value="F:protein kinase activator activity"/>
    <property type="evidence" value="ECO:0007669"/>
    <property type="project" value="TreeGrafter"/>
</dbReference>
<dbReference type="InterPro" id="IPR000700">
    <property type="entry name" value="PAS-assoc_C"/>
</dbReference>
<dbReference type="InterPro" id="IPR001610">
    <property type="entry name" value="PAC"/>
</dbReference>
<organism evidence="18 19">
    <name type="scientific">candidate division WOR-3 bacterium JGI_Cruoil_03_44_89</name>
    <dbReference type="NCBI Taxonomy" id="1973748"/>
    <lineage>
        <taxon>Bacteria</taxon>
        <taxon>Bacteria division WOR-3</taxon>
    </lineage>
</organism>
<dbReference type="Pfam" id="PF00989">
    <property type="entry name" value="PAS"/>
    <property type="match status" value="1"/>
</dbReference>
<dbReference type="InterPro" id="IPR004358">
    <property type="entry name" value="Sig_transdc_His_kin-like_C"/>
</dbReference>
<comment type="catalytic activity">
    <reaction evidence="1">
        <text>ATP + protein L-histidine = ADP + protein N-phospho-L-histidine.</text>
        <dbReference type="EC" id="2.7.13.3"/>
    </reaction>
</comment>
<keyword evidence="10" id="KW-0418">Kinase</keyword>
<dbReference type="Gene3D" id="3.30.450.40">
    <property type="match status" value="1"/>
</dbReference>
<reference evidence="18 19" key="1">
    <citation type="submission" date="2017-07" db="EMBL/GenBank/DDBJ databases">
        <title>Recovery of genomes from metagenomes via a dereplication, aggregation, and scoring strategy.</title>
        <authorList>
            <person name="Sieber C.M."/>
            <person name="Probst A.J."/>
            <person name="Sharrar A."/>
            <person name="Thomas B.C."/>
            <person name="Hess M."/>
            <person name="Tringe S.G."/>
            <person name="Banfield J.F."/>
        </authorList>
    </citation>
    <scope>NUCLEOTIDE SEQUENCE [LARGE SCALE GENOMIC DNA]</scope>
    <source>
        <strain evidence="18">JGI_Cruoil_03_44_89</strain>
    </source>
</reference>
<evidence type="ECO:0000256" key="10">
    <source>
        <dbReference type="ARBA" id="ARBA00022777"/>
    </source>
</evidence>
<evidence type="ECO:0000259" key="15">
    <source>
        <dbReference type="PROSITE" id="PS50109"/>
    </source>
</evidence>
<dbReference type="Gene3D" id="3.30.565.10">
    <property type="entry name" value="Histidine kinase-like ATPase, C-terminal domain"/>
    <property type="match status" value="1"/>
</dbReference>
<evidence type="ECO:0000259" key="16">
    <source>
        <dbReference type="PROSITE" id="PS50112"/>
    </source>
</evidence>
<dbReference type="InterPro" id="IPR000014">
    <property type="entry name" value="PAS"/>
</dbReference>
<comment type="subcellular location">
    <subcellularLocation>
        <location evidence="3">Cell membrane</location>
    </subcellularLocation>
    <subcellularLocation>
        <location evidence="2">Membrane</location>
        <topology evidence="2">Multi-pass membrane protein</topology>
    </subcellularLocation>
</comment>
<evidence type="ECO:0000256" key="1">
    <source>
        <dbReference type="ARBA" id="ARBA00000085"/>
    </source>
</evidence>
<feature type="domain" description="Histidine kinase" evidence="15">
    <location>
        <begin position="857"/>
        <end position="1076"/>
    </location>
</feature>
<evidence type="ECO:0000256" key="11">
    <source>
        <dbReference type="ARBA" id="ARBA00022840"/>
    </source>
</evidence>
<dbReference type="Pfam" id="PF02518">
    <property type="entry name" value="HATPase_c"/>
    <property type="match status" value="1"/>
</dbReference>
<keyword evidence="7" id="KW-0808">Transferase</keyword>
<evidence type="ECO:0000256" key="14">
    <source>
        <dbReference type="ARBA" id="ARBA00023136"/>
    </source>
</evidence>
<dbReference type="InterPro" id="IPR003661">
    <property type="entry name" value="HisK_dim/P_dom"/>
</dbReference>
<evidence type="ECO:0000259" key="17">
    <source>
        <dbReference type="PROSITE" id="PS50113"/>
    </source>
</evidence>
<dbReference type="InterPro" id="IPR005467">
    <property type="entry name" value="His_kinase_dom"/>
</dbReference>
<dbReference type="Gene3D" id="1.10.287.130">
    <property type="match status" value="1"/>
</dbReference>
<keyword evidence="8" id="KW-0812">Transmembrane</keyword>
<dbReference type="SMART" id="SM00387">
    <property type="entry name" value="HATPase_c"/>
    <property type="match status" value="1"/>
</dbReference>
<evidence type="ECO:0000256" key="5">
    <source>
        <dbReference type="ARBA" id="ARBA00022475"/>
    </source>
</evidence>
<keyword evidence="11" id="KW-0067">ATP-binding</keyword>
<proteinExistence type="predicted"/>
<dbReference type="EMBL" id="NOZQ01000125">
    <property type="protein sequence ID" value="OYD15384.1"/>
    <property type="molecule type" value="Genomic_DNA"/>
</dbReference>
<evidence type="ECO:0000256" key="7">
    <source>
        <dbReference type="ARBA" id="ARBA00022679"/>
    </source>
</evidence>
<dbReference type="CDD" id="cd00082">
    <property type="entry name" value="HisKA"/>
    <property type="match status" value="1"/>
</dbReference>
<evidence type="ECO:0000256" key="12">
    <source>
        <dbReference type="ARBA" id="ARBA00022989"/>
    </source>
</evidence>
<dbReference type="InterPro" id="IPR036097">
    <property type="entry name" value="HisK_dim/P_sf"/>
</dbReference>
<dbReference type="EC" id="2.7.13.3" evidence="4"/>
<evidence type="ECO:0000256" key="3">
    <source>
        <dbReference type="ARBA" id="ARBA00004236"/>
    </source>
</evidence>
<keyword evidence="5" id="KW-1003">Cell membrane</keyword>
<dbReference type="InterPro" id="IPR050351">
    <property type="entry name" value="BphY/WalK/GraS-like"/>
</dbReference>
<dbReference type="InterPro" id="IPR029016">
    <property type="entry name" value="GAF-like_dom_sf"/>
</dbReference>
<dbReference type="Pfam" id="PF01590">
    <property type="entry name" value="GAF"/>
    <property type="match status" value="1"/>
</dbReference>
<evidence type="ECO:0000256" key="9">
    <source>
        <dbReference type="ARBA" id="ARBA00022741"/>
    </source>
</evidence>
<keyword evidence="6" id="KW-0597">Phosphoprotein</keyword>
<name>A0A235BT23_UNCW3</name>
<evidence type="ECO:0000256" key="4">
    <source>
        <dbReference type="ARBA" id="ARBA00012438"/>
    </source>
</evidence>
<dbReference type="GO" id="GO:0007234">
    <property type="term" value="P:osmosensory signaling via phosphorelay pathway"/>
    <property type="evidence" value="ECO:0007669"/>
    <property type="project" value="TreeGrafter"/>
</dbReference>
<dbReference type="Pfam" id="PF00512">
    <property type="entry name" value="HisKA"/>
    <property type="match status" value="1"/>
</dbReference>
<keyword evidence="13" id="KW-0902">Two-component regulatory system</keyword>